<keyword evidence="3" id="KW-1133">Transmembrane helix</keyword>
<dbReference type="InterPro" id="IPR018940">
    <property type="entry name" value="EF-1_beta_acid_region_euk"/>
</dbReference>
<keyword evidence="1" id="KW-0677">Repeat</keyword>
<dbReference type="SMART" id="SM01182">
    <property type="entry name" value="EF-1_beta_acid"/>
    <property type="match status" value="6"/>
</dbReference>
<feature type="domain" description="Elongation factor 1 beta central acidic region eukaryote" evidence="4">
    <location>
        <begin position="467"/>
        <end position="494"/>
    </location>
</feature>
<sequence length="695" mass="79257">MSGVNTKLDKAMPTLERLAKIKKLFSSSTTFWTVTRILMPFLVSQLIALAWNEKLSAVVMSLVKDMPSWVQSIAELLVMYFEKGGDWLFVWVILFVIVLMVFVKLIDKEERTKHGFFFLAGFVLFFTSILLFVLPMQSSKLDKIQKTNEEILKDKTTENYLVQRIKQLESQLLQSSSNEEIERLVDEVSSLKLELLALQINDKVIDEAQVIIKTEAKEGVPKALELIEKSNPKSQIVKLREQMQKQAKISRYKASLYEWVHQWEKADSAYLEAIEFTPNYDNYFDYAYFSQVYRADFQQADKFYRMALNKTESLSSRATIFNNLGLFHSKDSTKRAEALAMYEEALKIYRALVKENSKVYLPYVAGSLNNLGLFHSKDSTKRAEALAMYEEALKIYRALAKENPKVYLPYVASSLNNLGAFHSDDSTKRTEALAMYKEALEVRRALAKENPKVYLPYVAGSLNNLGLFHSKDSTKRAEALAMYEEALKIYRALAKENPKVYLPYVAGSVNNLGLFHSKDSTKRAEALAMYEEALEVRRALAKENPKVYLPDVAMSLNNLGLFHSDDSTKRAEALAMYEEALEVRRALAKENPKVYLPDVAMSLNNLGIFHSDDSTKRAEALAMYEEALKIYRALAKENPKVYGRECATTLVMGVYSFGANKEQLGEALRLLEPYPDNYGNVGGLRQMILQLKEAR</sequence>
<feature type="domain" description="Elongation factor 1 beta central acidic region eukaryote" evidence="4">
    <location>
        <begin position="608"/>
        <end position="635"/>
    </location>
</feature>
<evidence type="ECO:0000313" key="5">
    <source>
        <dbReference type="EMBL" id="CAA6818380.1"/>
    </source>
</evidence>
<dbReference type="PANTHER" id="PTHR45641">
    <property type="entry name" value="TETRATRICOPEPTIDE REPEAT PROTEIN (AFU_ORTHOLOGUE AFUA_6G03870)"/>
    <property type="match status" value="1"/>
</dbReference>
<feature type="domain" description="Elongation factor 1 beta central acidic region eukaryote" evidence="4">
    <location>
        <begin position="326"/>
        <end position="353"/>
    </location>
</feature>
<dbReference type="Pfam" id="PF13374">
    <property type="entry name" value="TPR_10"/>
    <property type="match status" value="7"/>
</dbReference>
<dbReference type="PANTHER" id="PTHR45641:SF19">
    <property type="entry name" value="NEPHROCYSTIN-3"/>
    <property type="match status" value="1"/>
</dbReference>
<keyword evidence="3" id="KW-0472">Membrane</keyword>
<dbReference type="SUPFAM" id="SSF48452">
    <property type="entry name" value="TPR-like"/>
    <property type="match status" value="2"/>
</dbReference>
<dbReference type="AlphaFoldDB" id="A0A6S6TP01"/>
<feature type="domain" description="Elongation factor 1 beta central acidic region eukaryote" evidence="4">
    <location>
        <begin position="561"/>
        <end position="588"/>
    </location>
</feature>
<dbReference type="EMBL" id="CACVAR010000289">
    <property type="protein sequence ID" value="CAA6818380.1"/>
    <property type="molecule type" value="Genomic_DNA"/>
</dbReference>
<feature type="transmembrane region" description="Helical" evidence="3">
    <location>
        <begin position="87"/>
        <end position="103"/>
    </location>
</feature>
<reference evidence="5" key="1">
    <citation type="submission" date="2020-01" db="EMBL/GenBank/DDBJ databases">
        <authorList>
            <person name="Meier V. D."/>
            <person name="Meier V D."/>
        </authorList>
    </citation>
    <scope>NUCLEOTIDE SEQUENCE</scope>
    <source>
        <strain evidence="5">HLG_WM_MAG_03</strain>
    </source>
</reference>
<keyword evidence="2" id="KW-0802">TPR repeat</keyword>
<dbReference type="SMART" id="SM00028">
    <property type="entry name" value="TPR"/>
    <property type="match status" value="8"/>
</dbReference>
<evidence type="ECO:0000259" key="4">
    <source>
        <dbReference type="SMART" id="SM01182"/>
    </source>
</evidence>
<evidence type="ECO:0000256" key="1">
    <source>
        <dbReference type="ARBA" id="ARBA00022737"/>
    </source>
</evidence>
<dbReference type="InterPro" id="IPR019734">
    <property type="entry name" value="TPR_rpt"/>
</dbReference>
<gene>
    <name evidence="5" type="ORF">HELGO_WM50694</name>
</gene>
<accession>A0A6S6TP01</accession>
<protein>
    <recommendedName>
        <fullName evidence="4">Elongation factor 1 beta central acidic region eukaryote domain-containing protein</fullName>
    </recommendedName>
</protein>
<feature type="transmembrane region" description="Helical" evidence="3">
    <location>
        <begin position="30"/>
        <end position="51"/>
    </location>
</feature>
<dbReference type="InterPro" id="IPR011990">
    <property type="entry name" value="TPR-like_helical_dom_sf"/>
</dbReference>
<feature type="domain" description="Elongation factor 1 beta central acidic region eukaryote" evidence="4">
    <location>
        <begin position="373"/>
        <end position="400"/>
    </location>
</feature>
<proteinExistence type="predicted"/>
<name>A0A6S6TP01_9BACT</name>
<organism evidence="5">
    <name type="scientific">uncultured Sulfurovum sp</name>
    <dbReference type="NCBI Taxonomy" id="269237"/>
    <lineage>
        <taxon>Bacteria</taxon>
        <taxon>Pseudomonadati</taxon>
        <taxon>Campylobacterota</taxon>
        <taxon>Epsilonproteobacteria</taxon>
        <taxon>Campylobacterales</taxon>
        <taxon>Sulfurovaceae</taxon>
        <taxon>Sulfurovum</taxon>
        <taxon>environmental samples</taxon>
    </lineage>
</organism>
<keyword evidence="3" id="KW-0812">Transmembrane</keyword>
<feature type="domain" description="Elongation factor 1 beta central acidic region eukaryote" evidence="4">
    <location>
        <begin position="514"/>
        <end position="541"/>
    </location>
</feature>
<dbReference type="Gene3D" id="1.25.40.10">
    <property type="entry name" value="Tetratricopeptide repeat domain"/>
    <property type="match status" value="2"/>
</dbReference>
<feature type="transmembrane region" description="Helical" evidence="3">
    <location>
        <begin position="115"/>
        <end position="136"/>
    </location>
</feature>
<evidence type="ECO:0000256" key="2">
    <source>
        <dbReference type="ARBA" id="ARBA00022803"/>
    </source>
</evidence>
<evidence type="ECO:0000256" key="3">
    <source>
        <dbReference type="SAM" id="Phobius"/>
    </source>
</evidence>